<organism evidence="2 3">
    <name type="scientific">Monosporascus ibericus</name>
    <dbReference type="NCBI Taxonomy" id="155417"/>
    <lineage>
        <taxon>Eukaryota</taxon>
        <taxon>Fungi</taxon>
        <taxon>Dikarya</taxon>
        <taxon>Ascomycota</taxon>
        <taxon>Pezizomycotina</taxon>
        <taxon>Sordariomycetes</taxon>
        <taxon>Xylariomycetidae</taxon>
        <taxon>Xylariales</taxon>
        <taxon>Xylariales incertae sedis</taxon>
        <taxon>Monosporascus</taxon>
    </lineage>
</organism>
<name>A0A4Q4SXK5_9PEZI</name>
<dbReference type="PANTHER" id="PTHR13271:SF137">
    <property type="entry name" value="SET DOMAIN-CONTAINING PROTEIN"/>
    <property type="match status" value="1"/>
</dbReference>
<protein>
    <recommendedName>
        <fullName evidence="1">SET domain-containing protein</fullName>
    </recommendedName>
</protein>
<dbReference type="SUPFAM" id="SSF82199">
    <property type="entry name" value="SET domain"/>
    <property type="match status" value="1"/>
</dbReference>
<dbReference type="GO" id="GO:0016279">
    <property type="term" value="F:protein-lysine N-methyltransferase activity"/>
    <property type="evidence" value="ECO:0007669"/>
    <property type="project" value="InterPro"/>
</dbReference>
<sequence>MDPLEELLNWATAKGVEINCIKPARMPGRGVGIVATHQIIPGEVLLEIPTACLRTTDTVPRPIVRKLPRNISVQGLLAADLALDKSSKYTPWMAVCPTPADFVTTPLHWPAELQARLPGPARTVLAKQQAKLRCDWEAVSAAYPDLGAEAYRHAWLLVNTRTFYYVNARLRRKVKPTDTDNCLCQQPVADLFNHGDEGCGVAFDGAGFTVTAQRAYASGDEVRICYGAHSGDFLLVEYGFTMDENRWDEVGLDDVVLPRLSAQQRERLDEVGFLGKYVLDRDTVCHRTQVAVRLLCCKVGEWRRFVDGADDGTASQKDVDALLLEILSEYKGKAEEMGCEVENSKVGEPEQRAVLVQRWKQITALLAAYIAKLQESNTG</sequence>
<dbReference type="InterPro" id="IPR050600">
    <property type="entry name" value="SETD3_SETD6_MTase"/>
</dbReference>
<evidence type="ECO:0000313" key="2">
    <source>
        <dbReference type="EMBL" id="RYO90720.1"/>
    </source>
</evidence>
<dbReference type="InterPro" id="IPR044429">
    <property type="entry name" value="SETD4_SET"/>
</dbReference>
<dbReference type="STRING" id="155417.A0A4Q4SXK5"/>
<dbReference type="EMBL" id="QJNU01000650">
    <property type="protein sequence ID" value="RYO90720.1"/>
    <property type="molecule type" value="Genomic_DNA"/>
</dbReference>
<dbReference type="Gene3D" id="3.90.1410.10">
    <property type="entry name" value="set domain protein methyltransferase, domain 1"/>
    <property type="match status" value="1"/>
</dbReference>
<dbReference type="InterPro" id="IPR001214">
    <property type="entry name" value="SET_dom"/>
</dbReference>
<gene>
    <name evidence="2" type="ORF">DL764_008403</name>
</gene>
<keyword evidence="3" id="KW-1185">Reference proteome</keyword>
<evidence type="ECO:0000313" key="3">
    <source>
        <dbReference type="Proteomes" id="UP000293360"/>
    </source>
</evidence>
<dbReference type="Pfam" id="PF00856">
    <property type="entry name" value="SET"/>
    <property type="match status" value="1"/>
</dbReference>
<dbReference type="PANTHER" id="PTHR13271">
    <property type="entry name" value="UNCHARACTERIZED PUTATIVE METHYLTRANSFERASE"/>
    <property type="match status" value="1"/>
</dbReference>
<dbReference type="CDD" id="cd19177">
    <property type="entry name" value="SET_SETD4"/>
    <property type="match status" value="1"/>
</dbReference>
<feature type="domain" description="SET" evidence="1">
    <location>
        <begin position="14"/>
        <end position="227"/>
    </location>
</feature>
<accession>A0A4Q4SXK5</accession>
<dbReference type="PROSITE" id="PS50280">
    <property type="entry name" value="SET"/>
    <property type="match status" value="1"/>
</dbReference>
<dbReference type="AlphaFoldDB" id="A0A4Q4SXK5"/>
<dbReference type="OrthoDB" id="441812at2759"/>
<proteinExistence type="predicted"/>
<reference evidence="2 3" key="1">
    <citation type="submission" date="2018-06" db="EMBL/GenBank/DDBJ databases">
        <title>Complete Genomes of Monosporascus.</title>
        <authorList>
            <person name="Robinson A.J."/>
            <person name="Natvig D.O."/>
        </authorList>
    </citation>
    <scope>NUCLEOTIDE SEQUENCE [LARGE SCALE GENOMIC DNA]</scope>
    <source>
        <strain evidence="2 3">CBS 110550</strain>
    </source>
</reference>
<dbReference type="Proteomes" id="UP000293360">
    <property type="component" value="Unassembled WGS sequence"/>
</dbReference>
<dbReference type="InterPro" id="IPR046341">
    <property type="entry name" value="SET_dom_sf"/>
</dbReference>
<comment type="caution">
    <text evidence="2">The sequence shown here is derived from an EMBL/GenBank/DDBJ whole genome shotgun (WGS) entry which is preliminary data.</text>
</comment>
<evidence type="ECO:0000259" key="1">
    <source>
        <dbReference type="PROSITE" id="PS50280"/>
    </source>
</evidence>